<reference evidence="4" key="2">
    <citation type="submission" date="2015-01" db="EMBL/GenBank/DDBJ databases">
        <title>Evolutionary Origins and Diversification of the Mycorrhizal Mutualists.</title>
        <authorList>
            <consortium name="DOE Joint Genome Institute"/>
            <consortium name="Mycorrhizal Genomics Consortium"/>
            <person name="Kohler A."/>
            <person name="Kuo A."/>
            <person name="Nagy L.G."/>
            <person name="Floudas D."/>
            <person name="Copeland A."/>
            <person name="Barry K.W."/>
            <person name="Cichocki N."/>
            <person name="Veneault-Fourrey C."/>
            <person name="LaButti K."/>
            <person name="Lindquist E.A."/>
            <person name="Lipzen A."/>
            <person name="Lundell T."/>
            <person name="Morin E."/>
            <person name="Murat C."/>
            <person name="Riley R."/>
            <person name="Ohm R."/>
            <person name="Sun H."/>
            <person name="Tunlid A."/>
            <person name="Henrissat B."/>
            <person name="Grigoriev I.V."/>
            <person name="Hibbett D.S."/>
            <person name="Martin F."/>
        </authorList>
    </citation>
    <scope>NUCLEOTIDE SEQUENCE [LARGE SCALE GENOMIC DNA]</scope>
    <source>
        <strain evidence="4">MUT 4182</strain>
    </source>
</reference>
<evidence type="ECO:0000256" key="2">
    <source>
        <dbReference type="SAM" id="SignalP"/>
    </source>
</evidence>
<feature type="signal peptide" evidence="2">
    <location>
        <begin position="1"/>
        <end position="17"/>
    </location>
</feature>
<name>A0A0C3QKW0_9AGAM</name>
<evidence type="ECO:0000256" key="1">
    <source>
        <dbReference type="SAM" id="MobiDB-lite"/>
    </source>
</evidence>
<feature type="region of interest" description="Disordered" evidence="1">
    <location>
        <begin position="182"/>
        <end position="222"/>
    </location>
</feature>
<feature type="compositionally biased region" description="Basic residues" evidence="1">
    <location>
        <begin position="182"/>
        <end position="196"/>
    </location>
</feature>
<feature type="compositionally biased region" description="Basic and acidic residues" evidence="1">
    <location>
        <begin position="197"/>
        <end position="207"/>
    </location>
</feature>
<dbReference type="HOGENOM" id="CLU_1246153_0_0_1"/>
<protein>
    <submittedName>
        <fullName evidence="3">Uncharacterized protein</fullName>
    </submittedName>
</protein>
<keyword evidence="2" id="KW-0732">Signal</keyword>
<reference evidence="3 4" key="1">
    <citation type="submission" date="2014-04" db="EMBL/GenBank/DDBJ databases">
        <authorList>
            <consortium name="DOE Joint Genome Institute"/>
            <person name="Kuo A."/>
            <person name="Girlanda M."/>
            <person name="Perotto S."/>
            <person name="Kohler A."/>
            <person name="Nagy L.G."/>
            <person name="Floudas D."/>
            <person name="Copeland A."/>
            <person name="Barry K.W."/>
            <person name="Cichocki N."/>
            <person name="Veneault-Fourrey C."/>
            <person name="LaButti K."/>
            <person name="Lindquist E.A."/>
            <person name="Lipzen A."/>
            <person name="Lundell T."/>
            <person name="Morin E."/>
            <person name="Murat C."/>
            <person name="Sun H."/>
            <person name="Tunlid A."/>
            <person name="Henrissat B."/>
            <person name="Grigoriev I.V."/>
            <person name="Hibbett D.S."/>
            <person name="Martin F."/>
            <person name="Nordberg H.P."/>
            <person name="Cantor M.N."/>
            <person name="Hua S.X."/>
        </authorList>
    </citation>
    <scope>NUCLEOTIDE SEQUENCE [LARGE SCALE GENOMIC DNA]</scope>
    <source>
        <strain evidence="3 4">MUT 4182</strain>
    </source>
</reference>
<feature type="chain" id="PRO_5002177492" evidence="2">
    <location>
        <begin position="18"/>
        <end position="222"/>
    </location>
</feature>
<evidence type="ECO:0000313" key="3">
    <source>
        <dbReference type="EMBL" id="KIO28096.1"/>
    </source>
</evidence>
<dbReference type="EMBL" id="KN822999">
    <property type="protein sequence ID" value="KIO28096.1"/>
    <property type="molecule type" value="Genomic_DNA"/>
</dbReference>
<keyword evidence="4" id="KW-1185">Reference proteome</keyword>
<organism evidence="3 4">
    <name type="scientific">Tulasnella calospora MUT 4182</name>
    <dbReference type="NCBI Taxonomy" id="1051891"/>
    <lineage>
        <taxon>Eukaryota</taxon>
        <taxon>Fungi</taxon>
        <taxon>Dikarya</taxon>
        <taxon>Basidiomycota</taxon>
        <taxon>Agaricomycotina</taxon>
        <taxon>Agaricomycetes</taxon>
        <taxon>Cantharellales</taxon>
        <taxon>Tulasnellaceae</taxon>
        <taxon>Tulasnella</taxon>
    </lineage>
</organism>
<sequence length="222" mass="24439">MKLSALFLAATLGVAYAAPISLIYITNNGRTIIRTSSSPPSSDNAFHPIAGIRFGHAAAYAQPNAVNGATTTTTITRTHSGCGGLRAKMDKFREMFGLAPVVKEEEEGGFVHIMPVPHPYRHDPLREDDGGSKVTMMHYRIREQSFWDRVHHALNQLGPWEGITVMFVLGCGLATHRIARRGPGHLRRSSSVHHRRGSDSRSRREGSGLRGSRTSVACRPRY</sequence>
<gene>
    <name evidence="3" type="ORF">M407DRAFT_184981</name>
</gene>
<proteinExistence type="predicted"/>
<accession>A0A0C3QKW0</accession>
<dbReference type="Proteomes" id="UP000054248">
    <property type="component" value="Unassembled WGS sequence"/>
</dbReference>
<dbReference type="AlphaFoldDB" id="A0A0C3QKW0"/>
<evidence type="ECO:0000313" key="4">
    <source>
        <dbReference type="Proteomes" id="UP000054248"/>
    </source>
</evidence>
<dbReference type="OrthoDB" id="3233375at2759"/>